<dbReference type="InterPro" id="IPR001138">
    <property type="entry name" value="Zn2Cys6_DnaBD"/>
</dbReference>
<dbReference type="CDD" id="cd12148">
    <property type="entry name" value="fungal_TF_MHR"/>
    <property type="match status" value="1"/>
</dbReference>
<keyword evidence="2" id="KW-0479">Metal-binding</keyword>
<keyword evidence="4" id="KW-0539">Nucleus</keyword>
<dbReference type="EMBL" id="KQ964521">
    <property type="protein sequence ID" value="KXN69867.1"/>
    <property type="molecule type" value="Genomic_DNA"/>
</dbReference>
<dbReference type="Proteomes" id="UP000070444">
    <property type="component" value="Unassembled WGS sequence"/>
</dbReference>
<protein>
    <recommendedName>
        <fullName evidence="5">Zn(2)-C6 fungal-type domain-containing protein</fullName>
    </recommendedName>
</protein>
<evidence type="ECO:0000313" key="6">
    <source>
        <dbReference type="EMBL" id="KXN69867.1"/>
    </source>
</evidence>
<feature type="domain" description="Zn(2)-C6 fungal-type" evidence="5">
    <location>
        <begin position="5"/>
        <end position="34"/>
    </location>
</feature>
<evidence type="ECO:0000256" key="1">
    <source>
        <dbReference type="ARBA" id="ARBA00004123"/>
    </source>
</evidence>
<accession>A0A137P4C1</accession>
<dbReference type="SMART" id="SM00066">
    <property type="entry name" value="GAL4"/>
    <property type="match status" value="1"/>
</dbReference>
<dbReference type="GO" id="GO:0005634">
    <property type="term" value="C:nucleus"/>
    <property type="evidence" value="ECO:0007669"/>
    <property type="project" value="UniProtKB-SubCell"/>
</dbReference>
<organism evidence="6 7">
    <name type="scientific">Conidiobolus coronatus (strain ATCC 28846 / CBS 209.66 / NRRL 28638)</name>
    <name type="common">Delacroixia coronata</name>
    <dbReference type="NCBI Taxonomy" id="796925"/>
    <lineage>
        <taxon>Eukaryota</taxon>
        <taxon>Fungi</taxon>
        <taxon>Fungi incertae sedis</taxon>
        <taxon>Zoopagomycota</taxon>
        <taxon>Entomophthoromycotina</taxon>
        <taxon>Entomophthoromycetes</taxon>
        <taxon>Entomophthorales</taxon>
        <taxon>Ancylistaceae</taxon>
        <taxon>Conidiobolus</taxon>
    </lineage>
</organism>
<keyword evidence="3" id="KW-0238">DNA-binding</keyword>
<dbReference type="AlphaFoldDB" id="A0A137P4C1"/>
<gene>
    <name evidence="6" type="ORF">CONCODRAFT_7692</name>
</gene>
<dbReference type="GO" id="GO:0008270">
    <property type="term" value="F:zinc ion binding"/>
    <property type="evidence" value="ECO:0007669"/>
    <property type="project" value="InterPro"/>
</dbReference>
<dbReference type="PANTHER" id="PTHR46910">
    <property type="entry name" value="TRANSCRIPTION FACTOR PDR1"/>
    <property type="match status" value="1"/>
</dbReference>
<dbReference type="PROSITE" id="PS50048">
    <property type="entry name" value="ZN2_CY6_FUNGAL_2"/>
    <property type="match status" value="1"/>
</dbReference>
<dbReference type="GO" id="GO:0000981">
    <property type="term" value="F:DNA-binding transcription factor activity, RNA polymerase II-specific"/>
    <property type="evidence" value="ECO:0007669"/>
    <property type="project" value="InterPro"/>
</dbReference>
<dbReference type="PANTHER" id="PTHR46910:SF3">
    <property type="entry name" value="HALOTOLERANCE PROTEIN 9-RELATED"/>
    <property type="match status" value="1"/>
</dbReference>
<dbReference type="Pfam" id="PF00172">
    <property type="entry name" value="Zn_clus"/>
    <property type="match status" value="1"/>
</dbReference>
<dbReference type="CDD" id="cd00067">
    <property type="entry name" value="GAL4"/>
    <property type="match status" value="1"/>
</dbReference>
<evidence type="ECO:0000256" key="2">
    <source>
        <dbReference type="ARBA" id="ARBA00022723"/>
    </source>
</evidence>
<dbReference type="GO" id="GO:0003677">
    <property type="term" value="F:DNA binding"/>
    <property type="evidence" value="ECO:0007669"/>
    <property type="project" value="UniProtKB-KW"/>
</dbReference>
<dbReference type="PROSITE" id="PS00463">
    <property type="entry name" value="ZN2_CY6_FUNGAL_1"/>
    <property type="match status" value="1"/>
</dbReference>
<name>A0A137P4C1_CONC2</name>
<dbReference type="OrthoDB" id="2269373at2759"/>
<reference evidence="6 7" key="1">
    <citation type="journal article" date="2015" name="Genome Biol. Evol.">
        <title>Phylogenomic analyses indicate that early fungi evolved digesting cell walls of algal ancestors of land plants.</title>
        <authorList>
            <person name="Chang Y."/>
            <person name="Wang S."/>
            <person name="Sekimoto S."/>
            <person name="Aerts A.L."/>
            <person name="Choi C."/>
            <person name="Clum A."/>
            <person name="LaButti K.M."/>
            <person name="Lindquist E.A."/>
            <person name="Yee Ngan C."/>
            <person name="Ohm R.A."/>
            <person name="Salamov A.A."/>
            <person name="Grigoriev I.V."/>
            <person name="Spatafora J.W."/>
            <person name="Berbee M.L."/>
        </authorList>
    </citation>
    <scope>NUCLEOTIDE SEQUENCE [LARGE SCALE GENOMIC DNA]</scope>
    <source>
        <strain evidence="6 7">NRRL 28638</strain>
    </source>
</reference>
<evidence type="ECO:0000259" key="5">
    <source>
        <dbReference type="PROSITE" id="PS50048"/>
    </source>
</evidence>
<evidence type="ECO:0000256" key="3">
    <source>
        <dbReference type="ARBA" id="ARBA00023125"/>
    </source>
</evidence>
<proteinExistence type="predicted"/>
<evidence type="ECO:0000256" key="4">
    <source>
        <dbReference type="ARBA" id="ARBA00023242"/>
    </source>
</evidence>
<dbReference type="InterPro" id="IPR050987">
    <property type="entry name" value="AtrR-like"/>
</dbReference>
<dbReference type="Gene3D" id="4.10.240.10">
    <property type="entry name" value="Zn(2)-C6 fungal-type DNA-binding domain"/>
    <property type="match status" value="1"/>
</dbReference>
<evidence type="ECO:0000313" key="7">
    <source>
        <dbReference type="Proteomes" id="UP000070444"/>
    </source>
</evidence>
<comment type="subcellular location">
    <subcellularLocation>
        <location evidence="1">Nucleus</location>
    </subcellularLocation>
</comment>
<dbReference type="InterPro" id="IPR036864">
    <property type="entry name" value="Zn2-C6_fun-type_DNA-bd_sf"/>
</dbReference>
<keyword evidence="7" id="KW-1185">Reference proteome</keyword>
<dbReference type="SUPFAM" id="SSF57701">
    <property type="entry name" value="Zn2/Cys6 DNA-binding domain"/>
    <property type="match status" value="1"/>
</dbReference>
<sequence>MNSNPCDNCRRSKKKCDRNNPCSRCTSQGVECVYNKINNFKRGAVTKYSSLLNRADNLKILLEKLVKEDIKICSSDIGKLLEHWQGLKRQIDIIKDVELPIVLAWSQIEESLPNFICKTSSLVKTPNIYEDYKLLLDLYVNYLHPVYPFIDPKKLYGLLELKQFTNPLVTSTLCRAQVLWFAINYENIPKLEELEFYRLSVTNSIKHQSKVNLEQIQTCINLVFLEIQQAVPNAASKHLTQAIYIGHQLDLQNALPSIIDSESEEKACCWSLLNYLDFSCFFYLRQPRLIRKEFDLNIKPSIDTTSSPNMIYLSANYELMRYFDCSVQLNWDYAKLKPYFKPTENYTEEHIYQLKELLPRCKIFLKLLIGEDSLITINTYSASAKLGYFHIYTIISMIIIDICELLVRHYEKKGKTGESYLKLQREHSLKLVEILFPHLKNPSAKSIPNFEFIDPIFPQGAYHSCKILLNRKLVLNRSYFGSSYKFCIKSTKLFLCINNILRYFQTYKDHPYIIRWNKELEKEFGTWYVKRVFTEFDHCNCKNI</sequence>